<dbReference type="PANTHER" id="PTHR13832">
    <property type="entry name" value="PROTEIN PHOSPHATASE 2C"/>
    <property type="match status" value="1"/>
</dbReference>
<dbReference type="InterPro" id="IPR001932">
    <property type="entry name" value="PPM-type_phosphatase-like_dom"/>
</dbReference>
<protein>
    <submittedName>
        <fullName evidence="2">Protein serine/threonine phosphatase 2C</fullName>
    </submittedName>
</protein>
<dbReference type="InParanoid" id="A0A5C3Q181"/>
<feature type="domain" description="PPM-type phosphatase" evidence="1">
    <location>
        <begin position="21"/>
        <end position="410"/>
    </location>
</feature>
<evidence type="ECO:0000313" key="3">
    <source>
        <dbReference type="Proteomes" id="UP000308197"/>
    </source>
</evidence>
<dbReference type="AlphaFoldDB" id="A0A5C3Q181"/>
<dbReference type="Proteomes" id="UP000308197">
    <property type="component" value="Unassembled WGS sequence"/>
</dbReference>
<accession>A0A5C3Q181</accession>
<dbReference type="InterPro" id="IPR015655">
    <property type="entry name" value="PP2C"/>
</dbReference>
<gene>
    <name evidence="2" type="ORF">K466DRAFT_593930</name>
</gene>
<keyword evidence="3" id="KW-1185">Reference proteome</keyword>
<proteinExistence type="predicted"/>
<name>A0A5C3Q181_9APHY</name>
<dbReference type="EMBL" id="ML210974">
    <property type="protein sequence ID" value="TFK93948.1"/>
    <property type="molecule type" value="Genomic_DNA"/>
</dbReference>
<dbReference type="PROSITE" id="PS51746">
    <property type="entry name" value="PPM_2"/>
    <property type="match status" value="1"/>
</dbReference>
<evidence type="ECO:0000259" key="1">
    <source>
        <dbReference type="PROSITE" id="PS51746"/>
    </source>
</evidence>
<dbReference type="Pfam" id="PF00481">
    <property type="entry name" value="PP2C"/>
    <property type="match status" value="1"/>
</dbReference>
<dbReference type="PANTHER" id="PTHR13832:SF827">
    <property type="entry name" value="PROTEIN PHOSPHATASE 1L"/>
    <property type="match status" value="1"/>
</dbReference>
<sequence>MSDLETARANVRSLCIATKTDFGAHTVTFQPLLTRKSEDRLVTECWEIQGQQWLFLAVCDGIGGCYASQNVAANLPGRIRDGLVGVLEKTVRKHLDRGNVAETEPSISTMLVEVVLAFDDNIGQALRDICPRPRRLSPEQRESLIEEHKNIIFSAFNATTLSAALVNVTHGFMWAIGVGDSTIALSTADDDGTRRSTRLVKAHNFKDPDECFYMCMNRPEEVDVIENERLLKSAAMSRAIGNYAFKCPASYSKYLFKFLPWSGETDFNVLAKRIKKPPYMSAEPSVKFVDLQPYRSKHPVLTIFTDGVDNVVDGKWVFRPGSPSGADPCEVVSKLLQFEMDPSLEELLGHHIEPRWSRSEGNKAVDILGNLVGGTSADRLKMVLDQDRLVDEDPVSGLYIDDVSIIVYEISS</sequence>
<dbReference type="InterPro" id="IPR036457">
    <property type="entry name" value="PPM-type-like_dom_sf"/>
</dbReference>
<dbReference type="SMART" id="SM00332">
    <property type="entry name" value="PP2Cc"/>
    <property type="match status" value="1"/>
</dbReference>
<dbReference type="Gene3D" id="3.60.40.10">
    <property type="entry name" value="PPM-type phosphatase domain"/>
    <property type="match status" value="1"/>
</dbReference>
<dbReference type="SUPFAM" id="SSF81606">
    <property type="entry name" value="PP2C-like"/>
    <property type="match status" value="1"/>
</dbReference>
<organism evidence="2 3">
    <name type="scientific">Polyporus arcularius HHB13444</name>
    <dbReference type="NCBI Taxonomy" id="1314778"/>
    <lineage>
        <taxon>Eukaryota</taxon>
        <taxon>Fungi</taxon>
        <taxon>Dikarya</taxon>
        <taxon>Basidiomycota</taxon>
        <taxon>Agaricomycotina</taxon>
        <taxon>Agaricomycetes</taxon>
        <taxon>Polyporales</taxon>
        <taxon>Polyporaceae</taxon>
        <taxon>Polyporus</taxon>
    </lineage>
</organism>
<reference evidence="2 3" key="1">
    <citation type="journal article" date="2019" name="Nat. Ecol. Evol.">
        <title>Megaphylogeny resolves global patterns of mushroom evolution.</title>
        <authorList>
            <person name="Varga T."/>
            <person name="Krizsan K."/>
            <person name="Foldi C."/>
            <person name="Dima B."/>
            <person name="Sanchez-Garcia M."/>
            <person name="Sanchez-Ramirez S."/>
            <person name="Szollosi G.J."/>
            <person name="Szarkandi J.G."/>
            <person name="Papp V."/>
            <person name="Albert L."/>
            <person name="Andreopoulos W."/>
            <person name="Angelini C."/>
            <person name="Antonin V."/>
            <person name="Barry K.W."/>
            <person name="Bougher N.L."/>
            <person name="Buchanan P."/>
            <person name="Buyck B."/>
            <person name="Bense V."/>
            <person name="Catcheside P."/>
            <person name="Chovatia M."/>
            <person name="Cooper J."/>
            <person name="Damon W."/>
            <person name="Desjardin D."/>
            <person name="Finy P."/>
            <person name="Geml J."/>
            <person name="Haridas S."/>
            <person name="Hughes K."/>
            <person name="Justo A."/>
            <person name="Karasinski D."/>
            <person name="Kautmanova I."/>
            <person name="Kiss B."/>
            <person name="Kocsube S."/>
            <person name="Kotiranta H."/>
            <person name="LaButti K.M."/>
            <person name="Lechner B.E."/>
            <person name="Liimatainen K."/>
            <person name="Lipzen A."/>
            <person name="Lukacs Z."/>
            <person name="Mihaltcheva S."/>
            <person name="Morgado L.N."/>
            <person name="Niskanen T."/>
            <person name="Noordeloos M.E."/>
            <person name="Ohm R.A."/>
            <person name="Ortiz-Santana B."/>
            <person name="Ovrebo C."/>
            <person name="Racz N."/>
            <person name="Riley R."/>
            <person name="Savchenko A."/>
            <person name="Shiryaev A."/>
            <person name="Soop K."/>
            <person name="Spirin V."/>
            <person name="Szebenyi C."/>
            <person name="Tomsovsky M."/>
            <person name="Tulloss R.E."/>
            <person name="Uehling J."/>
            <person name="Grigoriev I.V."/>
            <person name="Vagvolgyi C."/>
            <person name="Papp T."/>
            <person name="Martin F.M."/>
            <person name="Miettinen O."/>
            <person name="Hibbett D.S."/>
            <person name="Nagy L.G."/>
        </authorList>
    </citation>
    <scope>NUCLEOTIDE SEQUENCE [LARGE SCALE GENOMIC DNA]</scope>
    <source>
        <strain evidence="2 3">HHB13444</strain>
    </source>
</reference>
<evidence type="ECO:0000313" key="2">
    <source>
        <dbReference type="EMBL" id="TFK93948.1"/>
    </source>
</evidence>
<dbReference type="STRING" id="1314778.A0A5C3Q181"/>
<dbReference type="GO" id="GO:0004722">
    <property type="term" value="F:protein serine/threonine phosphatase activity"/>
    <property type="evidence" value="ECO:0007669"/>
    <property type="project" value="InterPro"/>
</dbReference>